<proteinExistence type="predicted"/>
<keyword evidence="1" id="KW-0812">Transmembrane</keyword>
<keyword evidence="1" id="KW-1133">Transmembrane helix</keyword>
<organism evidence="2 3">
    <name type="scientific">Streptomyces globisporus</name>
    <dbReference type="NCBI Taxonomy" id="1908"/>
    <lineage>
        <taxon>Bacteria</taxon>
        <taxon>Bacillati</taxon>
        <taxon>Actinomycetota</taxon>
        <taxon>Actinomycetes</taxon>
        <taxon>Kitasatosporales</taxon>
        <taxon>Streptomycetaceae</taxon>
        <taxon>Streptomyces</taxon>
    </lineage>
</organism>
<sequence length="312" mass="34121">MSTNTLTERYVHEVVRRLPADQRDDIADELRTTIADTIEARDPARPEAVEREVLSEMGDPIRHAARYADRPLALIGPDLYPTYIRLLAFLLTTVLPVITAVFVLLEIVDGNGLGAAVGAGVETVFTVGAQMVTVLTVLFAVAERAGHRKGTLIRTTDWTPDDLPETREPQKVGVGAVLTAVWYALLLGLTVWQQLSEPYRTNGGERIAVLDPDLWSGWIWPILIGLAGLVVLALVRVITHGWTSRLAVLHAIAQAVFVLPLAWILQQRQIFNPDFLADVTDNTTPEVYTGAALIVLVASLIAVVNGFRAAKK</sequence>
<dbReference type="RefSeq" id="WP_118903172.1">
    <property type="nucleotide sequence ID" value="NZ_QWFA01000050.1"/>
</dbReference>
<feature type="transmembrane region" description="Helical" evidence="1">
    <location>
        <begin position="247"/>
        <end position="267"/>
    </location>
</feature>
<keyword evidence="1" id="KW-0472">Membrane</keyword>
<dbReference type="Proteomes" id="UP000285596">
    <property type="component" value="Unassembled WGS sequence"/>
</dbReference>
<dbReference type="EMBL" id="QWFA01000050">
    <property type="protein sequence ID" value="ROV68322.1"/>
    <property type="molecule type" value="Genomic_DNA"/>
</dbReference>
<dbReference type="Pfam" id="PF22564">
    <property type="entry name" value="HAAS"/>
    <property type="match status" value="1"/>
</dbReference>
<evidence type="ECO:0000313" key="2">
    <source>
        <dbReference type="EMBL" id="ROV68322.1"/>
    </source>
</evidence>
<evidence type="ECO:0000313" key="3">
    <source>
        <dbReference type="Proteomes" id="UP000285596"/>
    </source>
</evidence>
<reference evidence="2 3" key="1">
    <citation type="submission" date="2018-08" db="EMBL/GenBank/DDBJ databases">
        <title>Streptomyces globisporus 1912-4Crt, whole genome shotgun sequence.</title>
        <authorList>
            <person name="Matselyukh B."/>
        </authorList>
    </citation>
    <scope>NUCLEOTIDE SEQUENCE [LARGE SCALE GENOMIC DNA]</scope>
    <source>
        <strain evidence="2 3">1912-4Crt</strain>
    </source>
</reference>
<feature type="transmembrane region" description="Helical" evidence="1">
    <location>
        <begin position="215"/>
        <end position="235"/>
    </location>
</feature>
<feature type="transmembrane region" description="Helical" evidence="1">
    <location>
        <begin position="83"/>
        <end position="104"/>
    </location>
</feature>
<name>A0A423V135_STRGL</name>
<feature type="transmembrane region" description="Helical" evidence="1">
    <location>
        <begin position="287"/>
        <end position="307"/>
    </location>
</feature>
<feature type="transmembrane region" description="Helical" evidence="1">
    <location>
        <begin position="172"/>
        <end position="195"/>
    </location>
</feature>
<comment type="caution">
    <text evidence="2">The sequence shown here is derived from an EMBL/GenBank/DDBJ whole genome shotgun (WGS) entry which is preliminary data.</text>
</comment>
<protein>
    <submittedName>
        <fullName evidence="2">Uncharacterized protein</fullName>
    </submittedName>
</protein>
<accession>A0A423V135</accession>
<evidence type="ECO:0000256" key="1">
    <source>
        <dbReference type="SAM" id="Phobius"/>
    </source>
</evidence>
<feature type="transmembrane region" description="Helical" evidence="1">
    <location>
        <begin position="124"/>
        <end position="142"/>
    </location>
</feature>
<gene>
    <name evidence="2" type="ORF">D3105_11870</name>
</gene>
<dbReference type="AlphaFoldDB" id="A0A423V135"/>